<reference evidence="4" key="1">
    <citation type="submission" date="2020-05" db="EMBL/GenBank/DDBJ databases">
        <title>Mycena genomes resolve the evolution of fungal bioluminescence.</title>
        <authorList>
            <person name="Tsai I.J."/>
        </authorList>
    </citation>
    <scope>NUCLEOTIDE SEQUENCE</scope>
    <source>
        <strain evidence="4">CCC161011</strain>
    </source>
</reference>
<gene>
    <name evidence="4" type="ORF">MVEN_02300300</name>
</gene>
<proteinExistence type="predicted"/>
<evidence type="ECO:0000313" key="4">
    <source>
        <dbReference type="EMBL" id="KAF7334696.1"/>
    </source>
</evidence>
<dbReference type="SUPFAM" id="SSF52540">
    <property type="entry name" value="P-loop containing nucleoside triphosphate hydrolases"/>
    <property type="match status" value="1"/>
</dbReference>
<dbReference type="PANTHER" id="PTHR10039:SF17">
    <property type="entry name" value="FUNGAL STAND N-TERMINAL GOODBYE DOMAIN-CONTAINING PROTEIN-RELATED"/>
    <property type="match status" value="1"/>
</dbReference>
<dbReference type="EMBL" id="JACAZI010000026">
    <property type="protein sequence ID" value="KAF7334696.1"/>
    <property type="molecule type" value="Genomic_DNA"/>
</dbReference>
<evidence type="ECO:0000259" key="3">
    <source>
        <dbReference type="PROSITE" id="PS50837"/>
    </source>
</evidence>
<protein>
    <submittedName>
        <fullName evidence="4">Vegetative incompatibility protein HET-E-1</fullName>
    </submittedName>
</protein>
<feature type="domain" description="NACHT" evidence="3">
    <location>
        <begin position="252"/>
        <end position="407"/>
    </location>
</feature>
<dbReference type="PANTHER" id="PTHR10039">
    <property type="entry name" value="AMELOGENIN"/>
    <property type="match status" value="1"/>
</dbReference>
<dbReference type="Gene3D" id="3.40.50.300">
    <property type="entry name" value="P-loop containing nucleotide triphosphate hydrolases"/>
    <property type="match status" value="1"/>
</dbReference>
<accession>A0A8H6X636</accession>
<evidence type="ECO:0000256" key="1">
    <source>
        <dbReference type="ARBA" id="ARBA00022737"/>
    </source>
</evidence>
<dbReference type="Proteomes" id="UP000620124">
    <property type="component" value="Unassembled WGS sequence"/>
</dbReference>
<comment type="caution">
    <text evidence="4">The sequence shown here is derived from an EMBL/GenBank/DDBJ whole genome shotgun (WGS) entry which is preliminary data.</text>
</comment>
<keyword evidence="5" id="KW-1185">Reference proteome</keyword>
<evidence type="ECO:0000313" key="5">
    <source>
        <dbReference type="Proteomes" id="UP000620124"/>
    </source>
</evidence>
<organism evidence="4 5">
    <name type="scientific">Mycena venus</name>
    <dbReference type="NCBI Taxonomy" id="2733690"/>
    <lineage>
        <taxon>Eukaryota</taxon>
        <taxon>Fungi</taxon>
        <taxon>Dikarya</taxon>
        <taxon>Basidiomycota</taxon>
        <taxon>Agaricomycotina</taxon>
        <taxon>Agaricomycetes</taxon>
        <taxon>Agaricomycetidae</taxon>
        <taxon>Agaricales</taxon>
        <taxon>Marasmiineae</taxon>
        <taxon>Mycenaceae</taxon>
        <taxon>Mycena</taxon>
    </lineage>
</organism>
<dbReference type="OrthoDB" id="3269932at2759"/>
<dbReference type="InterPro" id="IPR027417">
    <property type="entry name" value="P-loop_NTPase"/>
</dbReference>
<dbReference type="InterPro" id="IPR056884">
    <property type="entry name" value="NPHP3-like_N"/>
</dbReference>
<evidence type="ECO:0000256" key="2">
    <source>
        <dbReference type="SAM" id="MobiDB-lite"/>
    </source>
</evidence>
<dbReference type="AlphaFoldDB" id="A0A8H6X636"/>
<name>A0A8H6X636_9AGAR</name>
<keyword evidence="1" id="KW-0677">Repeat</keyword>
<dbReference type="InterPro" id="IPR007111">
    <property type="entry name" value="NACHT_NTPase"/>
</dbReference>
<feature type="region of interest" description="Disordered" evidence="2">
    <location>
        <begin position="16"/>
        <end position="41"/>
    </location>
</feature>
<sequence length="683" mass="76192">MFKRFQGLSGRLFRGRRRSAPAPAPVPPISAPSLGTRNDTVPPIRKNIERLASGFTRLAKIAEPLLNNTPLQGPISILIACVELAQTVSNSHSAIEELVIQVSRRLDLVNDALIKARSEGAEQRISKFAGILIEESQKLDALSKRGVVAKIVLSEEDVQTIAKSISYINSSLDDFQIDVVLSIERNTDGAIDLLNAIRIDSWPRSKHATYCAGLGGPSASLLRREPCTPDTRVTILQNIKQWAEEQSPTSPRVFWLTGHAGSGKSTIAYSISQHYCASHVLAANFFCSRQFEDTTSRQYIVPSIVHQLAKHSRSFHHALLASNQFWVSDDPSEHLKTLLVDPWRKCLADRKFRNQELKILIPSLLIVIDALDEIADGEGAIFLRELLDAVRDGEFAGLKFLVTSRPDPIIADLCKDITPAAVYHLQQVPTDDVDKDIRTFLHAKLPVLKDKPQLQELVRQSDGLFIFAATAVRYITPRVHMTPEEQFTLLQKFLGPGPNHRNRILLDKLYQQILWSAFSGLEDEQLFTRLRALHAILAIPSTQTVPTIAQLDSTFTVSLVEIIVKELHAVLYIKADGKICWYHASFPDFIFDSKRSIFPVECPGDQSRMVDMSCSINARLGYMQKLVRIEKARREQQVEERRKAQAFSSHTECYAVPLSLPAPAVGAASMPPPFSEAGLWPSL</sequence>
<dbReference type="Pfam" id="PF24883">
    <property type="entry name" value="NPHP3_N"/>
    <property type="match status" value="1"/>
</dbReference>
<dbReference type="PROSITE" id="PS50837">
    <property type="entry name" value="NACHT"/>
    <property type="match status" value="1"/>
</dbReference>